<evidence type="ECO:0000256" key="12">
    <source>
        <dbReference type="PIRSR" id="PIRSR038994-3"/>
    </source>
</evidence>
<evidence type="ECO:0000256" key="2">
    <source>
        <dbReference type="ARBA" id="ARBA00011899"/>
    </source>
</evidence>
<dbReference type="EMBL" id="VTET01000010">
    <property type="protein sequence ID" value="TYS68603.1"/>
    <property type="molecule type" value="Genomic_DNA"/>
</dbReference>
<feature type="binding site" evidence="12">
    <location>
        <position position="228"/>
    </location>
    <ligand>
        <name>Zn(2+)</name>
        <dbReference type="ChEBI" id="CHEBI:29105"/>
    </ligand>
</feature>
<dbReference type="SUPFAM" id="SSF51338">
    <property type="entry name" value="Composite domain of metallo-dependent hydrolases"/>
    <property type="match status" value="1"/>
</dbReference>
<evidence type="ECO:0000256" key="10">
    <source>
        <dbReference type="PIRSR" id="PIRSR038994-1"/>
    </source>
</evidence>
<dbReference type="EC" id="3.5.1.25" evidence="2"/>
<dbReference type="GO" id="GO:0008448">
    <property type="term" value="F:N-acetylglucosamine-6-phosphate deacetylase activity"/>
    <property type="evidence" value="ECO:0007669"/>
    <property type="project" value="UniProtKB-EC"/>
</dbReference>
<dbReference type="PIRSF" id="PIRSF038994">
    <property type="entry name" value="NagA"/>
    <property type="match status" value="1"/>
</dbReference>
<comment type="caution">
    <text evidence="14">The sequence shown here is derived from an EMBL/GenBank/DDBJ whole genome shotgun (WGS) entry which is preliminary data.</text>
</comment>
<dbReference type="FunFam" id="3.20.20.140:FF:000004">
    <property type="entry name" value="N-acetylglucosamine-6-phosphate deacetylase"/>
    <property type="match status" value="1"/>
</dbReference>
<evidence type="ECO:0000256" key="8">
    <source>
        <dbReference type="ARBA" id="ARBA00060590"/>
    </source>
</evidence>
<evidence type="ECO:0000313" key="15">
    <source>
        <dbReference type="Proteomes" id="UP000324517"/>
    </source>
</evidence>
<reference evidence="14 15" key="1">
    <citation type="submission" date="2019-08" db="EMBL/GenBank/DDBJ databases">
        <title>Bacillus genomes from the desert of Cuatro Cienegas, Coahuila.</title>
        <authorList>
            <person name="Olmedo-Alvarez G."/>
        </authorList>
    </citation>
    <scope>NUCLEOTIDE SEQUENCE [LARGE SCALE GENOMIC DNA]</scope>
    <source>
        <strain evidence="14 15">CH98b_3T</strain>
    </source>
</reference>
<evidence type="ECO:0000259" key="13">
    <source>
        <dbReference type="Pfam" id="PF01979"/>
    </source>
</evidence>
<sequence length="396" mass="43267">MALQPNSYALLSMKIVTEEELIENGYMIIKEGKIADFGPLNEYTNDNNLPQIHLSEELYAAPGFIDLHIHGLNGADVMDASTDCIKNMANTLPKEGTTSFLATTITQEKSELVKALQNVNSFIPFQNQSDVGSEVLGVHLEGPFINEKRAGAQPPAFILEPSVETFRHFQSESGNHIKLVTLAPEEKNGLELVKHLSDTGVIASIGHSDALYAEVVKAIEAGAEHITHFFNGMRGSHHREPGVAGAGLAHPELFLEMIADGIHVHPAMVKATFLAKGVAHILLITDSMRAKWLDDGEYELGGQKVIVENNTALLEDGTLAGSVLKMNDAIRNMKKFTDCTMQEAIQMATANPAKRLHVWDRKGSISIGKDADIVILDEEMQVKMTFCKGILSYKGE</sequence>
<feature type="binding site" evidence="12">
    <location>
        <position position="207"/>
    </location>
    <ligand>
        <name>Zn(2+)</name>
        <dbReference type="ChEBI" id="CHEBI:29105"/>
    </ligand>
</feature>
<feature type="binding site" evidence="11">
    <location>
        <position position="152"/>
    </location>
    <ligand>
        <name>substrate</name>
    </ligand>
</feature>
<evidence type="ECO:0000313" key="14">
    <source>
        <dbReference type="EMBL" id="TYS68603.1"/>
    </source>
</evidence>
<dbReference type="InterPro" id="IPR032466">
    <property type="entry name" value="Metal_Hydrolase"/>
</dbReference>
<keyword evidence="6 9" id="KW-0119">Carbohydrate metabolism</keyword>
<evidence type="ECO:0000256" key="6">
    <source>
        <dbReference type="ARBA" id="ARBA00023277"/>
    </source>
</evidence>
<feature type="domain" description="Amidohydrolase-related" evidence="13">
    <location>
        <begin position="60"/>
        <end position="389"/>
    </location>
</feature>
<dbReference type="Gene3D" id="2.30.40.10">
    <property type="entry name" value="Urease, subunit C, domain 1"/>
    <property type="match status" value="1"/>
</dbReference>
<comment type="similarity">
    <text evidence="1 9">Belongs to the metallo-dependent hydrolases superfamily. NagA family.</text>
</comment>
<dbReference type="GO" id="GO:0006046">
    <property type="term" value="P:N-acetylglucosamine catabolic process"/>
    <property type="evidence" value="ECO:0007669"/>
    <property type="project" value="TreeGrafter"/>
</dbReference>
<name>A0A5D4SZ20_9BACI</name>
<dbReference type="PANTHER" id="PTHR11113">
    <property type="entry name" value="N-ACETYLGLUCOSAMINE-6-PHOSPHATE DEACETYLASE"/>
    <property type="match status" value="1"/>
</dbReference>
<dbReference type="GO" id="GO:0046872">
    <property type="term" value="F:metal ion binding"/>
    <property type="evidence" value="ECO:0007669"/>
    <property type="project" value="UniProtKB-KW"/>
</dbReference>
<protein>
    <recommendedName>
        <fullName evidence="3">N-acetylglucosamine-6-phosphate deacetylase</fullName>
        <ecNumber evidence="2">3.5.1.25</ecNumber>
    </recommendedName>
</protein>
<keyword evidence="5 9" id="KW-0378">Hydrolase</keyword>
<dbReference type="RefSeq" id="WP_148980290.1">
    <property type="nucleotide sequence ID" value="NZ_JBNILM010000010.1"/>
</dbReference>
<dbReference type="InterPro" id="IPR011059">
    <property type="entry name" value="Metal-dep_hydrolase_composite"/>
</dbReference>
<feature type="binding site" evidence="12">
    <location>
        <position position="141"/>
    </location>
    <ligand>
        <name>Zn(2+)</name>
        <dbReference type="ChEBI" id="CHEBI:29105"/>
    </ligand>
</feature>
<organism evidence="14 15">
    <name type="scientific">Sutcliffiella horikoshii</name>
    <dbReference type="NCBI Taxonomy" id="79883"/>
    <lineage>
        <taxon>Bacteria</taxon>
        <taxon>Bacillati</taxon>
        <taxon>Bacillota</taxon>
        <taxon>Bacilli</taxon>
        <taxon>Bacillales</taxon>
        <taxon>Bacillaceae</taxon>
        <taxon>Sutcliffiella</taxon>
    </lineage>
</organism>
<evidence type="ECO:0000256" key="1">
    <source>
        <dbReference type="ARBA" id="ARBA00010716"/>
    </source>
</evidence>
<dbReference type="InterPro" id="IPR003764">
    <property type="entry name" value="GlcNAc_6-P_deAcase"/>
</dbReference>
<evidence type="ECO:0000256" key="9">
    <source>
        <dbReference type="PIRNR" id="PIRNR038994"/>
    </source>
</evidence>
<feature type="binding site" evidence="11">
    <location>
        <begin position="231"/>
        <end position="232"/>
    </location>
    <ligand>
        <name>substrate</name>
    </ligand>
</feature>
<dbReference type="InterPro" id="IPR006680">
    <property type="entry name" value="Amidohydro-rel"/>
</dbReference>
<dbReference type="NCBIfam" id="TIGR00221">
    <property type="entry name" value="nagA"/>
    <property type="match status" value="1"/>
</dbReference>
<gene>
    <name evidence="14" type="primary">nagA</name>
    <name evidence="14" type="ORF">FZC75_18095</name>
</gene>
<evidence type="ECO:0000256" key="3">
    <source>
        <dbReference type="ARBA" id="ARBA00018029"/>
    </source>
</evidence>
<accession>A0A5D4SZ20</accession>
<dbReference type="PANTHER" id="PTHR11113:SF14">
    <property type="entry name" value="N-ACETYLGLUCOSAMINE-6-PHOSPHATE DEACETYLASE"/>
    <property type="match status" value="1"/>
</dbReference>
<dbReference type="AlphaFoldDB" id="A0A5D4SZ20"/>
<feature type="binding site" evidence="11">
    <location>
        <position position="239"/>
    </location>
    <ligand>
        <name>substrate</name>
    </ligand>
</feature>
<proteinExistence type="inferred from homology"/>
<feature type="binding site" evidence="11">
    <location>
        <position position="263"/>
    </location>
    <ligand>
        <name>substrate</name>
    </ligand>
</feature>
<dbReference type="CDD" id="cd00854">
    <property type="entry name" value="NagA"/>
    <property type="match status" value="1"/>
</dbReference>
<evidence type="ECO:0000256" key="11">
    <source>
        <dbReference type="PIRSR" id="PIRSR038994-2"/>
    </source>
</evidence>
<evidence type="ECO:0000256" key="4">
    <source>
        <dbReference type="ARBA" id="ARBA00022723"/>
    </source>
</evidence>
<feature type="active site" description="Proton donor/acceptor" evidence="10">
    <location>
        <position position="286"/>
    </location>
</feature>
<comment type="catalytic activity">
    <reaction evidence="7">
        <text>N-acetyl-D-glucosamine 6-phosphate + H2O = D-glucosamine 6-phosphate + acetate</text>
        <dbReference type="Rhea" id="RHEA:22936"/>
        <dbReference type="ChEBI" id="CHEBI:15377"/>
        <dbReference type="ChEBI" id="CHEBI:30089"/>
        <dbReference type="ChEBI" id="CHEBI:57513"/>
        <dbReference type="ChEBI" id="CHEBI:58725"/>
        <dbReference type="EC" id="3.5.1.25"/>
    </reaction>
</comment>
<evidence type="ECO:0000256" key="5">
    <source>
        <dbReference type="ARBA" id="ARBA00022801"/>
    </source>
</evidence>
<feature type="binding site" evidence="11">
    <location>
        <begin position="319"/>
        <end position="321"/>
    </location>
    <ligand>
        <name>substrate</name>
    </ligand>
</feature>
<dbReference type="SUPFAM" id="SSF51556">
    <property type="entry name" value="Metallo-dependent hydrolases"/>
    <property type="match status" value="1"/>
</dbReference>
<evidence type="ECO:0000256" key="7">
    <source>
        <dbReference type="ARBA" id="ARBA00047647"/>
    </source>
</evidence>
<dbReference type="Gene3D" id="3.20.20.140">
    <property type="entry name" value="Metal-dependent hydrolases"/>
    <property type="match status" value="1"/>
</dbReference>
<comment type="cofactor">
    <cofactor evidence="12">
        <name>a divalent metal cation</name>
        <dbReference type="ChEBI" id="CHEBI:60240"/>
    </cofactor>
    <text evidence="12">Binds 1 divalent metal cation per subunit.</text>
</comment>
<dbReference type="Pfam" id="PF01979">
    <property type="entry name" value="Amidohydro_1"/>
    <property type="match status" value="1"/>
</dbReference>
<dbReference type="OrthoDB" id="9776488at2"/>
<comment type="pathway">
    <text evidence="8">Amino-sugar metabolism; N-acetylneuraminate degradation; D-fructose 6-phosphate from N-acetylneuraminate: step 4/5.</text>
</comment>
<keyword evidence="4 12" id="KW-0479">Metal-binding</keyword>
<dbReference type="Proteomes" id="UP000324517">
    <property type="component" value="Unassembled WGS sequence"/>
</dbReference>